<evidence type="ECO:0000256" key="1">
    <source>
        <dbReference type="PROSITE-ProRule" id="PRU00221"/>
    </source>
</evidence>
<accession>D1AA61</accession>
<name>D1AA61_THECD</name>
<organism evidence="2 3">
    <name type="scientific">Thermomonospora curvata (strain ATCC 19995 / DSM 43183 / JCM 3096 / KCTC 9072 / NBRC 15933 / NCIMB 10081 / Henssen B9)</name>
    <dbReference type="NCBI Taxonomy" id="471852"/>
    <lineage>
        <taxon>Bacteria</taxon>
        <taxon>Bacillati</taxon>
        <taxon>Actinomycetota</taxon>
        <taxon>Actinomycetes</taxon>
        <taxon>Streptosporangiales</taxon>
        <taxon>Thermomonosporaceae</taxon>
        <taxon>Thermomonospora</taxon>
    </lineage>
</organism>
<dbReference type="HOGENOM" id="CLU_2866338_0_0_11"/>
<evidence type="ECO:0000313" key="2">
    <source>
        <dbReference type="EMBL" id="ACY96997.1"/>
    </source>
</evidence>
<dbReference type="InterPro" id="IPR001680">
    <property type="entry name" value="WD40_rpt"/>
</dbReference>
<protein>
    <submittedName>
        <fullName evidence="2">WD repeat-containing protein</fullName>
    </submittedName>
</protein>
<dbReference type="InterPro" id="IPR011047">
    <property type="entry name" value="Quinoprotein_ADH-like_sf"/>
</dbReference>
<feature type="repeat" description="WD" evidence="1">
    <location>
        <begin position="37"/>
        <end position="64"/>
    </location>
</feature>
<reference evidence="2 3" key="1">
    <citation type="journal article" date="2011" name="Stand. Genomic Sci.">
        <title>Complete genome sequence of Thermomonospora curvata type strain (B9).</title>
        <authorList>
            <person name="Chertkov O."/>
            <person name="Sikorski J."/>
            <person name="Nolan M."/>
            <person name="Lapidus A."/>
            <person name="Lucas S."/>
            <person name="Del Rio T.G."/>
            <person name="Tice H."/>
            <person name="Cheng J.F."/>
            <person name="Goodwin L."/>
            <person name="Pitluck S."/>
            <person name="Liolios K."/>
            <person name="Ivanova N."/>
            <person name="Mavromatis K."/>
            <person name="Mikhailova N."/>
            <person name="Ovchinnikova G."/>
            <person name="Pati A."/>
            <person name="Chen A."/>
            <person name="Palaniappan K."/>
            <person name="Djao O.D."/>
            <person name="Land M."/>
            <person name="Hauser L."/>
            <person name="Chang Y.J."/>
            <person name="Jeffries C.D."/>
            <person name="Brettin T."/>
            <person name="Han C."/>
            <person name="Detter J.C."/>
            <person name="Rohde M."/>
            <person name="Goker M."/>
            <person name="Woyke T."/>
            <person name="Bristow J."/>
            <person name="Eisen J.A."/>
            <person name="Markowitz V."/>
            <person name="Hugenholtz P."/>
            <person name="Klenk H.P."/>
            <person name="Kyrpides N.C."/>
        </authorList>
    </citation>
    <scope>NUCLEOTIDE SEQUENCE [LARGE SCALE GENOMIC DNA]</scope>
    <source>
        <strain evidence="3">ATCC 19995 / DSM 43183 / JCM 3096 / KCTC 9072 / NBRC 15933 / NCIMB 10081 / Henssen B9</strain>
    </source>
</reference>
<dbReference type="KEGG" id="tcu:Tcur_1417"/>
<dbReference type="SMART" id="SM00320">
    <property type="entry name" value="WD40"/>
    <property type="match status" value="1"/>
</dbReference>
<dbReference type="SUPFAM" id="SSF50998">
    <property type="entry name" value="Quinoprotein alcohol dehydrogenase-like"/>
    <property type="match status" value="1"/>
</dbReference>
<proteinExistence type="predicted"/>
<dbReference type="PROSITE" id="PS50082">
    <property type="entry name" value="WD_REPEATS_2"/>
    <property type="match status" value="1"/>
</dbReference>
<dbReference type="STRING" id="471852.Tcur_1417"/>
<dbReference type="EMBL" id="CP001738">
    <property type="protein sequence ID" value="ACY96997.1"/>
    <property type="molecule type" value="Genomic_DNA"/>
</dbReference>
<dbReference type="PROSITE" id="PS50294">
    <property type="entry name" value="WD_REPEATS_REGION"/>
    <property type="match status" value="1"/>
</dbReference>
<keyword evidence="1" id="KW-0853">WD repeat</keyword>
<dbReference type="Gene3D" id="2.130.10.10">
    <property type="entry name" value="YVTN repeat-like/Quinoprotein amine dehydrogenase"/>
    <property type="match status" value="1"/>
</dbReference>
<gene>
    <name evidence="2" type="ordered locus">Tcur_1417</name>
</gene>
<dbReference type="Proteomes" id="UP000001918">
    <property type="component" value="Chromosome"/>
</dbReference>
<dbReference type="AlphaFoldDB" id="D1AA61"/>
<keyword evidence="3" id="KW-1185">Reference proteome</keyword>
<dbReference type="Pfam" id="PF00400">
    <property type="entry name" value="WD40"/>
    <property type="match status" value="1"/>
</dbReference>
<dbReference type="InterPro" id="IPR015943">
    <property type="entry name" value="WD40/YVTN_repeat-like_dom_sf"/>
</dbReference>
<evidence type="ECO:0000313" key="3">
    <source>
        <dbReference type="Proteomes" id="UP000001918"/>
    </source>
</evidence>
<sequence>MWLWDIEARQAVAALTHRGGLGRWIRKRFHDFFLPSTSVVFSPDGRLLATASQNRIVRIWQIEV</sequence>